<dbReference type="InterPro" id="IPR042087">
    <property type="entry name" value="DNA_pol_B_thumb"/>
</dbReference>
<dbReference type="GeneID" id="13012573"/>
<dbReference type="Gene3D" id="1.10.132.60">
    <property type="entry name" value="DNA polymerase family B, C-terminal domain"/>
    <property type="match status" value="1"/>
</dbReference>
<dbReference type="STRING" id="1184251.TCELL_0289"/>
<dbReference type="PANTHER" id="PTHR10322">
    <property type="entry name" value="DNA POLYMERASE CATALYTIC SUBUNIT"/>
    <property type="match status" value="1"/>
</dbReference>
<sequence length="644" mass="73095">MKVNSVSECNNKERGLWILDARPSPSGGVVLELFDESSGVVRELPVGLRFYGYIEAPDPYAVSRELVYEGIVENAWVEEWFTPPYYRDREEIVVFSVKSLHELRRITSTAEKRGLRPVNKYPHPLVESLYKRGVRPLTRVCETSKGFTTAWRPSERDPGLRSLVVDVRNGAYLIGGKTPVKFHTVRDLAVYIAEYQPLLVFTEPSVYLRLVSTYPEVNKSVGKWVLGGAFSPHEYFEWSRLSFTPLSLMNNVTIGRLLTTIEVLVSRDLRYIVRKDHSRPEYFRRITDLMLLDRGGVVFKPRPGLYWGVCQVDFKSLYPSIIAKLNISGETVNDPGCGSRISLDYAAKEVCVDRRGVVPMSLERLLELKELYEQLYEATGDELYYERRSAVKWLLVASFGYLGYRNSLFGSIMAHEAVTATSREIMKRASEEVAKRGYKVVHAIVDSLFIGGVADAEYCAELATAIERATGYKTKVEAYYVWLYLPRELNGSRGVANRYYGLLHEGGLKIKGVLAVRRDTPEIVRQAELEAFSKLTEARDPSSMAEALSAAYDVVKDYERRLLENVDVRLLLMTRSRRARGSYKRPPRYVLEGDGAAHQLIALKSGLAVYDEEAGAEDIDLGYYLRLLEKVRKELPTPEDVFSA</sequence>
<dbReference type="Gene3D" id="3.90.1600.10">
    <property type="entry name" value="Palm domain of DNA polymerase"/>
    <property type="match status" value="1"/>
</dbReference>
<keyword evidence="3" id="KW-0808">Transferase</keyword>
<dbReference type="KEGG" id="thg:TCELL_0289"/>
<dbReference type="InterPro" id="IPR006172">
    <property type="entry name" value="DNA-dir_DNA_pol_B"/>
</dbReference>
<evidence type="ECO:0000256" key="1">
    <source>
        <dbReference type="ARBA" id="ARBA00005755"/>
    </source>
</evidence>
<dbReference type="InterPro" id="IPR023211">
    <property type="entry name" value="DNA_pol_palm_dom_sf"/>
</dbReference>
<dbReference type="EMBL" id="CP003531">
    <property type="protein sequence ID" value="AFK50714.1"/>
    <property type="molecule type" value="Genomic_DNA"/>
</dbReference>
<evidence type="ECO:0000259" key="8">
    <source>
        <dbReference type="Pfam" id="PF00136"/>
    </source>
</evidence>
<organism evidence="9 10">
    <name type="scientific">Thermogladius calderae (strain DSM 22663 / VKM B-2946 / 1633)</name>
    <dbReference type="NCBI Taxonomy" id="1184251"/>
    <lineage>
        <taxon>Archaea</taxon>
        <taxon>Thermoproteota</taxon>
        <taxon>Thermoprotei</taxon>
        <taxon>Desulfurococcales</taxon>
        <taxon>Desulfurococcaceae</taxon>
        <taxon>Thermogladius</taxon>
    </lineage>
</organism>
<protein>
    <recommendedName>
        <fullName evidence="2">DNA-directed DNA polymerase</fullName>
        <ecNumber evidence="2">2.7.7.7</ecNumber>
    </recommendedName>
</protein>
<name>I3TD76_THEC1</name>
<dbReference type="RefSeq" id="WP_014736964.1">
    <property type="nucleotide sequence ID" value="NC_017954.1"/>
</dbReference>
<proteinExistence type="inferred from homology"/>
<evidence type="ECO:0000313" key="10">
    <source>
        <dbReference type="Proteomes" id="UP000005270"/>
    </source>
</evidence>
<dbReference type="InterPro" id="IPR043502">
    <property type="entry name" value="DNA/RNA_pol_sf"/>
</dbReference>
<keyword evidence="4" id="KW-0548">Nucleotidyltransferase</keyword>
<comment type="catalytic activity">
    <reaction evidence="7">
        <text>DNA(n) + a 2'-deoxyribonucleoside 5'-triphosphate = DNA(n+1) + diphosphate</text>
        <dbReference type="Rhea" id="RHEA:22508"/>
        <dbReference type="Rhea" id="RHEA-COMP:17339"/>
        <dbReference type="Rhea" id="RHEA-COMP:17340"/>
        <dbReference type="ChEBI" id="CHEBI:33019"/>
        <dbReference type="ChEBI" id="CHEBI:61560"/>
        <dbReference type="ChEBI" id="CHEBI:173112"/>
        <dbReference type="EC" id="2.7.7.7"/>
    </reaction>
</comment>
<dbReference type="HOGENOM" id="CLU_491446_0_0_2"/>
<accession>I3TD76</accession>
<evidence type="ECO:0000256" key="6">
    <source>
        <dbReference type="ARBA" id="ARBA00023125"/>
    </source>
</evidence>
<evidence type="ECO:0000256" key="2">
    <source>
        <dbReference type="ARBA" id="ARBA00012417"/>
    </source>
</evidence>
<dbReference type="Pfam" id="PF00136">
    <property type="entry name" value="DNA_pol_B"/>
    <property type="match status" value="1"/>
</dbReference>
<dbReference type="GO" id="GO:0003887">
    <property type="term" value="F:DNA-directed DNA polymerase activity"/>
    <property type="evidence" value="ECO:0007669"/>
    <property type="project" value="UniProtKB-KW"/>
</dbReference>
<reference evidence="9 10" key="1">
    <citation type="journal article" date="2012" name="J. Bacteriol.">
        <title>Complete genome sequence of the hyperthermophilic cellulolytic Crenarchaeon 'Thermogladius cellulolyticus' 1633.</title>
        <authorList>
            <person name="Mardanov A.V."/>
            <person name="Kochetkova T.V."/>
            <person name="Beletsky A.V."/>
            <person name="Bonch-Osmolovskaya E.A."/>
            <person name="Ravin N.V."/>
            <person name="Skryabin K.G."/>
        </authorList>
    </citation>
    <scope>NUCLEOTIDE SEQUENCE [LARGE SCALE GENOMIC DNA]</scope>
    <source>
        <strain evidence="10">DSM 22663 / VKM B-2946 / 1633</strain>
    </source>
</reference>
<evidence type="ECO:0000256" key="5">
    <source>
        <dbReference type="ARBA" id="ARBA00022932"/>
    </source>
</evidence>
<evidence type="ECO:0000256" key="4">
    <source>
        <dbReference type="ARBA" id="ARBA00022695"/>
    </source>
</evidence>
<keyword evidence="6" id="KW-0238">DNA-binding</keyword>
<keyword evidence="10" id="KW-1185">Reference proteome</keyword>
<dbReference type="AlphaFoldDB" id="I3TD76"/>
<evidence type="ECO:0000256" key="7">
    <source>
        <dbReference type="ARBA" id="ARBA00049244"/>
    </source>
</evidence>
<dbReference type="SMART" id="SM00486">
    <property type="entry name" value="POLBc"/>
    <property type="match status" value="1"/>
</dbReference>
<dbReference type="GO" id="GO:0003677">
    <property type="term" value="F:DNA binding"/>
    <property type="evidence" value="ECO:0007669"/>
    <property type="project" value="UniProtKB-KW"/>
</dbReference>
<dbReference type="SUPFAM" id="SSF56672">
    <property type="entry name" value="DNA/RNA polymerases"/>
    <property type="match status" value="1"/>
</dbReference>
<dbReference type="EC" id="2.7.7.7" evidence="2"/>
<feature type="domain" description="DNA-directed DNA polymerase family B multifunctional" evidence="8">
    <location>
        <begin position="294"/>
        <end position="579"/>
    </location>
</feature>
<dbReference type="InterPro" id="IPR050240">
    <property type="entry name" value="DNA_pol_type-B"/>
</dbReference>
<evidence type="ECO:0000256" key="3">
    <source>
        <dbReference type="ARBA" id="ARBA00022679"/>
    </source>
</evidence>
<dbReference type="PANTHER" id="PTHR10322:SF23">
    <property type="entry name" value="DNA POLYMERASE DELTA CATALYTIC SUBUNIT"/>
    <property type="match status" value="1"/>
</dbReference>
<keyword evidence="5" id="KW-0239">DNA-directed DNA polymerase</keyword>
<dbReference type="eggNOG" id="arCOG00329">
    <property type="taxonomic scope" value="Archaea"/>
</dbReference>
<dbReference type="Proteomes" id="UP000005270">
    <property type="component" value="Chromosome"/>
</dbReference>
<dbReference type="Gene3D" id="1.10.287.690">
    <property type="entry name" value="Helix hairpin bin"/>
    <property type="match status" value="1"/>
</dbReference>
<dbReference type="OrthoDB" id="8639at2157"/>
<dbReference type="GO" id="GO:0000166">
    <property type="term" value="F:nucleotide binding"/>
    <property type="evidence" value="ECO:0007669"/>
    <property type="project" value="InterPro"/>
</dbReference>
<gene>
    <name evidence="9" type="ordered locus">TCELL_0289</name>
</gene>
<comment type="similarity">
    <text evidence="1">Belongs to the DNA polymerase type-B family.</text>
</comment>
<dbReference type="GO" id="GO:0006261">
    <property type="term" value="P:DNA-templated DNA replication"/>
    <property type="evidence" value="ECO:0007669"/>
    <property type="project" value="TreeGrafter"/>
</dbReference>
<dbReference type="InParanoid" id="I3TD76"/>
<evidence type="ECO:0000313" key="9">
    <source>
        <dbReference type="EMBL" id="AFK50714.1"/>
    </source>
</evidence>
<dbReference type="InterPro" id="IPR006134">
    <property type="entry name" value="DNA-dir_DNA_pol_B_multi_dom"/>
</dbReference>